<dbReference type="RefSeq" id="WP_364447970.1">
    <property type="nucleotide sequence ID" value="NZ_JBFARM010000003.1"/>
</dbReference>
<feature type="transmembrane region" description="Helical" evidence="1">
    <location>
        <begin position="189"/>
        <end position="208"/>
    </location>
</feature>
<feature type="transmembrane region" description="Helical" evidence="1">
    <location>
        <begin position="76"/>
        <end position="100"/>
    </location>
</feature>
<reference evidence="2 3" key="1">
    <citation type="submission" date="2024-06" db="EMBL/GenBank/DDBJ databases">
        <title>The Natural Products Discovery Center: Release of the First 8490 Sequenced Strains for Exploring Actinobacteria Biosynthetic Diversity.</title>
        <authorList>
            <person name="Kalkreuter E."/>
            <person name="Kautsar S.A."/>
            <person name="Yang D."/>
            <person name="Bader C.D."/>
            <person name="Teijaro C.N."/>
            <person name="Fluegel L."/>
            <person name="Davis C.M."/>
            <person name="Simpson J.R."/>
            <person name="Lauterbach L."/>
            <person name="Steele A.D."/>
            <person name="Gui C."/>
            <person name="Meng S."/>
            <person name="Li G."/>
            <person name="Viehrig K."/>
            <person name="Ye F."/>
            <person name="Su P."/>
            <person name="Kiefer A.F."/>
            <person name="Nichols A."/>
            <person name="Cepeda A.J."/>
            <person name="Yan W."/>
            <person name="Fan B."/>
            <person name="Jiang Y."/>
            <person name="Adhikari A."/>
            <person name="Zheng C.-J."/>
            <person name="Schuster L."/>
            <person name="Cowan T.M."/>
            <person name="Smanski M.J."/>
            <person name="Chevrette M.G."/>
            <person name="De Carvalho L.P.S."/>
            <person name="Shen B."/>
        </authorList>
    </citation>
    <scope>NUCLEOTIDE SEQUENCE [LARGE SCALE GENOMIC DNA]</scope>
    <source>
        <strain evidence="2 3">NPDC049574</strain>
    </source>
</reference>
<evidence type="ECO:0000313" key="3">
    <source>
        <dbReference type="Proteomes" id="UP001552427"/>
    </source>
</evidence>
<proteinExistence type="predicted"/>
<dbReference type="EMBL" id="JBFARM010000003">
    <property type="protein sequence ID" value="MEV4286202.1"/>
    <property type="molecule type" value="Genomic_DNA"/>
</dbReference>
<feature type="transmembrane region" description="Helical" evidence="1">
    <location>
        <begin position="21"/>
        <end position="40"/>
    </location>
</feature>
<comment type="caution">
    <text evidence="2">The sequence shown here is derived from an EMBL/GenBank/DDBJ whole genome shotgun (WGS) entry which is preliminary data.</text>
</comment>
<name>A0ABV3H0Z2_9ACTN</name>
<gene>
    <name evidence="2" type="ORF">AB0K40_11930</name>
</gene>
<sequence length="248" mass="26127">MISQLALGRLAPMNTFFPGRWISGATLVLGPLIMCAGYLLRHLGTVTALTPQQHAWAEAQPFAAYGQLLAYTSAPALLTLAYAVFALGAVLLFPAFVALAQRIGGGLAWWGATLLVAGLFSRLYFAGADQTAFQLTEVIGLDQATNAIMKEYVDISYGPWRVPVWASVGQYAGSLLLAVAAWRSGVFGTARAAMLLLAGGTWVGVLKGASIPDVLVTGLLCVALVPLGAQVLRDRLPAPAGRPNMLSW</sequence>
<keyword evidence="3" id="KW-1185">Reference proteome</keyword>
<accession>A0ABV3H0Z2</accession>
<dbReference type="Proteomes" id="UP001552427">
    <property type="component" value="Unassembled WGS sequence"/>
</dbReference>
<feature type="transmembrane region" description="Helical" evidence="1">
    <location>
        <begin position="214"/>
        <end position="232"/>
    </location>
</feature>
<keyword evidence="1" id="KW-1133">Transmembrane helix</keyword>
<protein>
    <recommendedName>
        <fullName evidence="4">DUF4386 domain-containing protein</fullName>
    </recommendedName>
</protein>
<evidence type="ECO:0008006" key="4">
    <source>
        <dbReference type="Google" id="ProtNLM"/>
    </source>
</evidence>
<keyword evidence="1" id="KW-0472">Membrane</keyword>
<feature type="transmembrane region" description="Helical" evidence="1">
    <location>
        <begin position="162"/>
        <end position="182"/>
    </location>
</feature>
<keyword evidence="1" id="KW-0812">Transmembrane</keyword>
<organism evidence="2 3">
    <name type="scientific">Nonomuraea bangladeshensis</name>
    <dbReference type="NCBI Taxonomy" id="404385"/>
    <lineage>
        <taxon>Bacteria</taxon>
        <taxon>Bacillati</taxon>
        <taxon>Actinomycetota</taxon>
        <taxon>Actinomycetes</taxon>
        <taxon>Streptosporangiales</taxon>
        <taxon>Streptosporangiaceae</taxon>
        <taxon>Nonomuraea</taxon>
    </lineage>
</organism>
<evidence type="ECO:0000256" key="1">
    <source>
        <dbReference type="SAM" id="Phobius"/>
    </source>
</evidence>
<evidence type="ECO:0000313" key="2">
    <source>
        <dbReference type="EMBL" id="MEV4286202.1"/>
    </source>
</evidence>
<feature type="transmembrane region" description="Helical" evidence="1">
    <location>
        <begin position="107"/>
        <end position="125"/>
    </location>
</feature>